<proteinExistence type="predicted"/>
<sequence length="301" mass="32382">MNSLLLALFGSSFAFDYASSGINDQLINLTTLLTEWSVKSSISEIQDAFHQLTGSINDYAVELTTSKDLDSDDIHQFSQSLADMLSELGNREVDFENSGDKGQIITYFNSIVSPVERLYDQSSALIGEDCTNANRLADDIENVSDGFSQVSDAFQIGKPNLPTTLSCTRGLIPRSAESFHPSNSTNSISYTESRTKTTYSSRRAVSRPTKPIMTTSKPGNQMLSNGTFTSTSTSTSTKRPGNSTITGKNSSFVQPTPSNNTILPTQTSGTSGISPVNSASRLHYSIAAMVSVIITAFSILA</sequence>
<evidence type="ECO:0000313" key="4">
    <source>
        <dbReference type="Proteomes" id="UP001362899"/>
    </source>
</evidence>
<keyword evidence="4" id="KW-1185">Reference proteome</keyword>
<feature type="chain" id="PRO_5043775338" evidence="2">
    <location>
        <begin position="21"/>
        <end position="301"/>
    </location>
</feature>
<feature type="compositionally biased region" description="Polar residues" evidence="1">
    <location>
        <begin position="212"/>
        <end position="226"/>
    </location>
</feature>
<feature type="compositionally biased region" description="Low complexity" evidence="1">
    <location>
        <begin position="227"/>
        <end position="237"/>
    </location>
</feature>
<accession>A0AAV5RPU7</accession>
<name>A0AAV5RPU7_STABA</name>
<keyword evidence="2" id="KW-0732">Signal</keyword>
<feature type="compositionally biased region" description="Polar residues" evidence="1">
    <location>
        <begin position="180"/>
        <end position="203"/>
    </location>
</feature>
<dbReference type="EMBL" id="BTGC01000008">
    <property type="protein sequence ID" value="GMM53142.1"/>
    <property type="molecule type" value="Genomic_DNA"/>
</dbReference>
<feature type="signal peptide" evidence="2">
    <location>
        <begin position="1"/>
        <end position="20"/>
    </location>
</feature>
<feature type="compositionally biased region" description="Polar residues" evidence="1">
    <location>
        <begin position="238"/>
        <end position="272"/>
    </location>
</feature>
<dbReference type="AlphaFoldDB" id="A0AAV5RPU7"/>
<dbReference type="Proteomes" id="UP001362899">
    <property type="component" value="Unassembled WGS sequence"/>
</dbReference>
<evidence type="ECO:0000313" key="3">
    <source>
        <dbReference type="EMBL" id="GMM53142.1"/>
    </source>
</evidence>
<gene>
    <name evidence="3" type="ORF">DASB73_041050</name>
</gene>
<comment type="caution">
    <text evidence="3">The sequence shown here is derived from an EMBL/GenBank/DDBJ whole genome shotgun (WGS) entry which is preliminary data.</text>
</comment>
<feature type="region of interest" description="Disordered" evidence="1">
    <location>
        <begin position="175"/>
        <end position="272"/>
    </location>
</feature>
<organism evidence="3 4">
    <name type="scientific">Starmerella bacillaris</name>
    <name type="common">Yeast</name>
    <name type="synonym">Candida zemplinina</name>
    <dbReference type="NCBI Taxonomy" id="1247836"/>
    <lineage>
        <taxon>Eukaryota</taxon>
        <taxon>Fungi</taxon>
        <taxon>Dikarya</taxon>
        <taxon>Ascomycota</taxon>
        <taxon>Saccharomycotina</taxon>
        <taxon>Dipodascomycetes</taxon>
        <taxon>Dipodascales</taxon>
        <taxon>Trichomonascaceae</taxon>
        <taxon>Starmerella</taxon>
    </lineage>
</organism>
<evidence type="ECO:0000256" key="2">
    <source>
        <dbReference type="SAM" id="SignalP"/>
    </source>
</evidence>
<reference evidence="3 4" key="1">
    <citation type="journal article" date="2023" name="Elife">
        <title>Identification of key yeast species and microbe-microbe interactions impacting larval growth of Drosophila in the wild.</title>
        <authorList>
            <person name="Mure A."/>
            <person name="Sugiura Y."/>
            <person name="Maeda R."/>
            <person name="Honda K."/>
            <person name="Sakurai N."/>
            <person name="Takahashi Y."/>
            <person name="Watada M."/>
            <person name="Katoh T."/>
            <person name="Gotoh A."/>
            <person name="Gotoh Y."/>
            <person name="Taniguchi I."/>
            <person name="Nakamura K."/>
            <person name="Hayashi T."/>
            <person name="Katayama T."/>
            <person name="Uemura T."/>
            <person name="Hattori Y."/>
        </authorList>
    </citation>
    <scope>NUCLEOTIDE SEQUENCE [LARGE SCALE GENOMIC DNA]</scope>
    <source>
        <strain evidence="3 4">SB-73</strain>
    </source>
</reference>
<protein>
    <submittedName>
        <fullName evidence="3">Uncharacterized protein</fullName>
    </submittedName>
</protein>
<evidence type="ECO:0000256" key="1">
    <source>
        <dbReference type="SAM" id="MobiDB-lite"/>
    </source>
</evidence>